<evidence type="ECO:0000313" key="3">
    <source>
        <dbReference type="EMBL" id="KAF1810167.1"/>
    </source>
</evidence>
<dbReference type="PANTHER" id="PTHR46310">
    <property type="entry name" value="AMIDASE 1"/>
    <property type="match status" value="1"/>
</dbReference>
<dbReference type="Gene3D" id="3.90.1300.10">
    <property type="entry name" value="Amidase signature (AS) domain"/>
    <property type="match status" value="1"/>
</dbReference>
<evidence type="ECO:0000313" key="5">
    <source>
        <dbReference type="RefSeq" id="XP_033531798.1"/>
    </source>
</evidence>
<organism evidence="3">
    <name type="scientific">Eremomyces bilateralis CBS 781.70</name>
    <dbReference type="NCBI Taxonomy" id="1392243"/>
    <lineage>
        <taxon>Eukaryota</taxon>
        <taxon>Fungi</taxon>
        <taxon>Dikarya</taxon>
        <taxon>Ascomycota</taxon>
        <taxon>Pezizomycotina</taxon>
        <taxon>Dothideomycetes</taxon>
        <taxon>Dothideomycetes incertae sedis</taxon>
        <taxon>Eremomycetales</taxon>
        <taxon>Eremomycetaceae</taxon>
        <taxon>Eremomyces</taxon>
    </lineage>
</organism>
<evidence type="ECO:0000259" key="1">
    <source>
        <dbReference type="Pfam" id="PF01425"/>
    </source>
</evidence>
<dbReference type="RefSeq" id="XP_033531798.1">
    <property type="nucleotide sequence ID" value="XM_033680798.1"/>
</dbReference>
<dbReference type="InterPro" id="IPR023631">
    <property type="entry name" value="Amidase_dom"/>
</dbReference>
<evidence type="ECO:0000259" key="2">
    <source>
        <dbReference type="Pfam" id="PF26053"/>
    </source>
</evidence>
<dbReference type="InterPro" id="IPR058329">
    <property type="entry name" value="Arp1_N"/>
</dbReference>
<feature type="domain" description="Scytalone dehydratase-like protein Arp1 N-terminal" evidence="2">
    <location>
        <begin position="57"/>
        <end position="162"/>
    </location>
</feature>
<keyword evidence="4" id="KW-1185">Reference proteome</keyword>
<reference evidence="5" key="2">
    <citation type="submission" date="2020-04" db="EMBL/GenBank/DDBJ databases">
        <authorList>
            <consortium name="NCBI Genome Project"/>
        </authorList>
    </citation>
    <scope>NUCLEOTIDE SEQUENCE</scope>
    <source>
        <strain evidence="5">CBS 781.70</strain>
    </source>
</reference>
<dbReference type="EMBL" id="ML975167">
    <property type="protein sequence ID" value="KAF1810167.1"/>
    <property type="molecule type" value="Genomic_DNA"/>
</dbReference>
<accession>A0A6G1FWF3</accession>
<reference evidence="3 5" key="1">
    <citation type="submission" date="2020-01" db="EMBL/GenBank/DDBJ databases">
        <authorList>
            <consortium name="DOE Joint Genome Institute"/>
            <person name="Haridas S."/>
            <person name="Albert R."/>
            <person name="Binder M."/>
            <person name="Bloem J."/>
            <person name="Labutti K."/>
            <person name="Salamov A."/>
            <person name="Andreopoulos B."/>
            <person name="Baker S.E."/>
            <person name="Barry K."/>
            <person name="Bills G."/>
            <person name="Bluhm B.H."/>
            <person name="Cannon C."/>
            <person name="Castanera R."/>
            <person name="Culley D.E."/>
            <person name="Daum C."/>
            <person name="Ezra D."/>
            <person name="Gonzalez J.B."/>
            <person name="Henrissat B."/>
            <person name="Kuo A."/>
            <person name="Liang C."/>
            <person name="Lipzen A."/>
            <person name="Lutzoni F."/>
            <person name="Magnuson J."/>
            <person name="Mondo S."/>
            <person name="Nolan M."/>
            <person name="Ohm R."/>
            <person name="Pangilinan J."/>
            <person name="Park H.-J."/>
            <person name="Ramirez L."/>
            <person name="Alfaro M."/>
            <person name="Sun H."/>
            <person name="Tritt A."/>
            <person name="Yoshinaga Y."/>
            <person name="Zwiers L.-H."/>
            <person name="Turgeon B.G."/>
            <person name="Goodwin S.B."/>
            <person name="Spatafora J.W."/>
            <person name="Crous P.W."/>
            <person name="Grigoriev I.V."/>
        </authorList>
    </citation>
    <scope>NUCLEOTIDE SEQUENCE</scope>
    <source>
        <strain evidence="3 5">CBS 781.70</strain>
    </source>
</reference>
<gene>
    <name evidence="3 5" type="ORF">P152DRAFT_467898</name>
</gene>
<name>A0A6G1FWF3_9PEZI</name>
<dbReference type="Pfam" id="PF26053">
    <property type="entry name" value="DUF8016"/>
    <property type="match status" value="1"/>
</dbReference>
<dbReference type="SUPFAM" id="SSF75304">
    <property type="entry name" value="Amidase signature (AS) enzymes"/>
    <property type="match status" value="1"/>
</dbReference>
<dbReference type="PANTHER" id="PTHR46310:SF7">
    <property type="entry name" value="AMIDASE 1"/>
    <property type="match status" value="1"/>
</dbReference>
<reference evidence="5" key="3">
    <citation type="submission" date="2025-04" db="UniProtKB">
        <authorList>
            <consortium name="RefSeq"/>
        </authorList>
    </citation>
    <scope>IDENTIFICATION</scope>
    <source>
        <strain evidence="5">CBS 781.70</strain>
    </source>
</reference>
<dbReference type="Pfam" id="PF01425">
    <property type="entry name" value="Amidase"/>
    <property type="match status" value="1"/>
</dbReference>
<evidence type="ECO:0000313" key="4">
    <source>
        <dbReference type="Proteomes" id="UP000504638"/>
    </source>
</evidence>
<feature type="domain" description="Amidase" evidence="1">
    <location>
        <begin position="211"/>
        <end position="383"/>
    </location>
</feature>
<dbReference type="InterPro" id="IPR036928">
    <property type="entry name" value="AS_sf"/>
</dbReference>
<dbReference type="OrthoDB" id="5423360at2759"/>
<protein>
    <submittedName>
        <fullName evidence="3 5">Amidase signature enzyme</fullName>
    </submittedName>
</protein>
<dbReference type="AlphaFoldDB" id="A0A6G1FWF3"/>
<dbReference type="Proteomes" id="UP000504638">
    <property type="component" value="Unplaced"/>
</dbReference>
<proteinExistence type="predicted"/>
<dbReference type="GeneID" id="54421368"/>
<sequence length="627" mass="68929">MPSLWSLIKTSFALNSLSSPTPDSVSITSPTTGEQLIGYFSGWTSRFDVNSKDADLPSILPLTVFTPSGKTVTCAWVKEQVEAYHQDDIFEELFLYAVYLKKATSYERGLSKCLKEAYGTEVIFGERDSESTLSVKTDGDAPNGPYLASFGKNTATLGPVYRIYQDDHMAFMSGLLPNGTDGAFRYATANTISDSTVGIPVPSRLYTKNQQSKDQPLKGLRVTVKDIIDIKGVKTSQGNRAWFKLYDAKDASAPGLQKLIDLGADIIGKTKTAQFANSDRPTADWVDYHDAFNPRGDGYQDPGVSSAGAGASTGAYDWVDVSIATDTGGSIRIPAGKNGVFGLRPSFGAVSNEGVLIEGSYFDSVGYHSRSPYTLRDFGKAWLSDSEQMTNNYTSFPRKLIVPGNLWPVANNASQELFTNWIAKLSTFLNATVETAPIGDYWNATAQKPDTEFASYMQMVGFHLIWKNQLEKVITPFREDYAAANGGRTPFINPFPAARYLTALNTTQEDFDTSYERFQFFKEWFGQNVVKSDPQSCSESLFLIPMATGDTSYRNNVYSPPDSQGPEVVFPIGEVPYQSTISGVEEKLPVAIDLLAHRNCDLMLLDLAKALADDELLKEVKAGRTLW</sequence>